<organism evidence="1 2">
    <name type="scientific">Solanum commersonii</name>
    <name type="common">Commerson's wild potato</name>
    <name type="synonym">Commerson's nightshade</name>
    <dbReference type="NCBI Taxonomy" id="4109"/>
    <lineage>
        <taxon>Eukaryota</taxon>
        <taxon>Viridiplantae</taxon>
        <taxon>Streptophyta</taxon>
        <taxon>Embryophyta</taxon>
        <taxon>Tracheophyta</taxon>
        <taxon>Spermatophyta</taxon>
        <taxon>Magnoliopsida</taxon>
        <taxon>eudicotyledons</taxon>
        <taxon>Gunneridae</taxon>
        <taxon>Pentapetalae</taxon>
        <taxon>asterids</taxon>
        <taxon>lamiids</taxon>
        <taxon>Solanales</taxon>
        <taxon>Solanaceae</taxon>
        <taxon>Solanoideae</taxon>
        <taxon>Solaneae</taxon>
        <taxon>Solanum</taxon>
    </lineage>
</organism>
<name>A0A9J6A910_SOLCO</name>
<sequence>MEHTNTLRSCLLYVGEENDDVHSFARMTMLTRCFLCNEKEENGSHLFLHSSCARQLWSLFISLFGRSCVMLQSVQELLASWGIKGRSRPMNKLWNAIPPCICWVVWWERNFRCFEGKKNPCIDGEI</sequence>
<protein>
    <submittedName>
        <fullName evidence="1">Uncharacterized protein</fullName>
    </submittedName>
</protein>
<dbReference type="EMBL" id="JACXVP010000002">
    <property type="protein sequence ID" value="KAG5621101.1"/>
    <property type="molecule type" value="Genomic_DNA"/>
</dbReference>
<reference evidence="1 2" key="1">
    <citation type="submission" date="2020-09" db="EMBL/GenBank/DDBJ databases">
        <title>De no assembly of potato wild relative species, Solanum commersonii.</title>
        <authorList>
            <person name="Cho K."/>
        </authorList>
    </citation>
    <scope>NUCLEOTIDE SEQUENCE [LARGE SCALE GENOMIC DNA]</scope>
    <source>
        <strain evidence="1">LZ3.2</strain>
        <tissue evidence="1">Leaf</tissue>
    </source>
</reference>
<accession>A0A9J6A910</accession>
<comment type="caution">
    <text evidence="1">The sequence shown here is derived from an EMBL/GenBank/DDBJ whole genome shotgun (WGS) entry which is preliminary data.</text>
</comment>
<gene>
    <name evidence="1" type="ORF">H5410_006319</name>
</gene>
<proteinExistence type="predicted"/>
<dbReference type="OrthoDB" id="1256921at2759"/>
<evidence type="ECO:0000313" key="2">
    <source>
        <dbReference type="Proteomes" id="UP000824120"/>
    </source>
</evidence>
<dbReference type="AlphaFoldDB" id="A0A9J6A910"/>
<keyword evidence="2" id="KW-1185">Reference proteome</keyword>
<dbReference type="Proteomes" id="UP000824120">
    <property type="component" value="Chromosome 2"/>
</dbReference>
<evidence type="ECO:0000313" key="1">
    <source>
        <dbReference type="EMBL" id="KAG5621101.1"/>
    </source>
</evidence>